<feature type="chain" id="PRO_5009619134" evidence="2">
    <location>
        <begin position="19"/>
        <end position="185"/>
    </location>
</feature>
<organism evidence="3 4">
    <name type="scientific">Clunio marinus</name>
    <dbReference type="NCBI Taxonomy" id="568069"/>
    <lineage>
        <taxon>Eukaryota</taxon>
        <taxon>Metazoa</taxon>
        <taxon>Ecdysozoa</taxon>
        <taxon>Arthropoda</taxon>
        <taxon>Hexapoda</taxon>
        <taxon>Insecta</taxon>
        <taxon>Pterygota</taxon>
        <taxon>Neoptera</taxon>
        <taxon>Endopterygota</taxon>
        <taxon>Diptera</taxon>
        <taxon>Nematocera</taxon>
        <taxon>Chironomoidea</taxon>
        <taxon>Chironomidae</taxon>
        <taxon>Clunio</taxon>
    </lineage>
</organism>
<reference evidence="3 4" key="1">
    <citation type="submission" date="2015-04" db="EMBL/GenBank/DDBJ databases">
        <authorList>
            <person name="Syromyatnikov M.Y."/>
            <person name="Popov V.N."/>
        </authorList>
    </citation>
    <scope>NUCLEOTIDE SEQUENCE [LARGE SCALE GENOMIC DNA]</scope>
</reference>
<dbReference type="AlphaFoldDB" id="A0A1J1IML5"/>
<dbReference type="Proteomes" id="UP000183832">
    <property type="component" value="Unassembled WGS sequence"/>
</dbReference>
<feature type="compositionally biased region" description="Low complexity" evidence="1">
    <location>
        <begin position="138"/>
        <end position="159"/>
    </location>
</feature>
<feature type="region of interest" description="Disordered" evidence="1">
    <location>
        <begin position="124"/>
        <end position="185"/>
    </location>
</feature>
<evidence type="ECO:0000313" key="3">
    <source>
        <dbReference type="EMBL" id="CRL01487.1"/>
    </source>
</evidence>
<name>A0A1J1IML5_9DIPT</name>
<feature type="signal peptide" evidence="2">
    <location>
        <begin position="1"/>
        <end position="18"/>
    </location>
</feature>
<accession>A0A1J1IML5</accession>
<evidence type="ECO:0000256" key="1">
    <source>
        <dbReference type="SAM" id="MobiDB-lite"/>
    </source>
</evidence>
<proteinExistence type="predicted"/>
<evidence type="ECO:0000313" key="4">
    <source>
        <dbReference type="Proteomes" id="UP000183832"/>
    </source>
</evidence>
<keyword evidence="2" id="KW-0732">Signal</keyword>
<gene>
    <name evidence="3" type="ORF">CLUMA_CG014484</name>
</gene>
<feature type="compositionally biased region" description="Basic residues" evidence="1">
    <location>
        <begin position="163"/>
        <end position="185"/>
    </location>
</feature>
<sequence length="185" mass="20121">MKSFSLIGILCFVSLTTQQHQPQGPPGGGGIPQDILEAVQKVDSDMQSMMSSNQFDKNVIVEDLKGIVEAAKHHMDGAPQQVQAALENIENKINELSSSTSTDMQSNGQKVGEIMMLFSQMDEGAQDGQSNHGDHGHTGNNEGATANNNRGNNNRGKNNQIQKGRKQAKNRRNNRNRKNKGGLNI</sequence>
<dbReference type="EMBL" id="CVRI01000055">
    <property type="protein sequence ID" value="CRL01487.1"/>
    <property type="molecule type" value="Genomic_DNA"/>
</dbReference>
<keyword evidence="4" id="KW-1185">Reference proteome</keyword>
<protein>
    <submittedName>
        <fullName evidence="3">CLUMA_CG014484, isoform A</fullName>
    </submittedName>
</protein>
<evidence type="ECO:0000256" key="2">
    <source>
        <dbReference type="SAM" id="SignalP"/>
    </source>
</evidence>